<dbReference type="RefSeq" id="WP_379727373.1">
    <property type="nucleotide sequence ID" value="NZ_JBHRYJ010000002.1"/>
</dbReference>
<protein>
    <submittedName>
        <fullName evidence="7">HlyD family secretion protein</fullName>
    </submittedName>
</protein>
<evidence type="ECO:0000313" key="7">
    <source>
        <dbReference type="EMBL" id="MFC3676546.1"/>
    </source>
</evidence>
<dbReference type="PANTHER" id="PTHR30386">
    <property type="entry name" value="MEMBRANE FUSION SUBUNIT OF EMRAB-TOLC MULTIDRUG EFFLUX PUMP"/>
    <property type="match status" value="1"/>
</dbReference>
<feature type="transmembrane region" description="Helical" evidence="4">
    <location>
        <begin position="34"/>
        <end position="52"/>
    </location>
</feature>
<dbReference type="Gene3D" id="2.40.30.170">
    <property type="match status" value="1"/>
</dbReference>
<keyword evidence="8" id="KW-1185">Reference proteome</keyword>
<dbReference type="PANTHER" id="PTHR30386:SF19">
    <property type="entry name" value="MULTIDRUG EXPORT PROTEIN EMRA-RELATED"/>
    <property type="match status" value="1"/>
</dbReference>
<feature type="compositionally biased region" description="Low complexity" evidence="3">
    <location>
        <begin position="10"/>
        <end position="21"/>
    </location>
</feature>
<evidence type="ECO:0000256" key="4">
    <source>
        <dbReference type="SAM" id="Phobius"/>
    </source>
</evidence>
<feature type="region of interest" description="Disordered" evidence="3">
    <location>
        <begin position="1"/>
        <end position="21"/>
    </location>
</feature>
<evidence type="ECO:0000259" key="6">
    <source>
        <dbReference type="Pfam" id="PF25963"/>
    </source>
</evidence>
<evidence type="ECO:0000256" key="1">
    <source>
        <dbReference type="ARBA" id="ARBA00004196"/>
    </source>
</evidence>
<keyword evidence="4" id="KW-0472">Membrane</keyword>
<dbReference type="Pfam" id="PF25963">
    <property type="entry name" value="Beta-barrel_AAEA"/>
    <property type="match status" value="1"/>
</dbReference>
<feature type="coiled-coil region" evidence="2">
    <location>
        <begin position="130"/>
        <end position="188"/>
    </location>
</feature>
<name>A0ABV7VJ34_9PROT</name>
<dbReference type="SUPFAM" id="SSF111369">
    <property type="entry name" value="HlyD-like secretion proteins"/>
    <property type="match status" value="1"/>
</dbReference>
<evidence type="ECO:0000256" key="3">
    <source>
        <dbReference type="SAM" id="MobiDB-lite"/>
    </source>
</evidence>
<dbReference type="Pfam" id="PF25917">
    <property type="entry name" value="BSH_RND"/>
    <property type="match status" value="1"/>
</dbReference>
<accession>A0ABV7VJ34</accession>
<keyword evidence="4" id="KW-0812">Transmembrane</keyword>
<proteinExistence type="predicted"/>
<dbReference type="InterPro" id="IPR058634">
    <property type="entry name" value="AaeA-lik-b-barrel"/>
</dbReference>
<evidence type="ECO:0000256" key="2">
    <source>
        <dbReference type="SAM" id="Coils"/>
    </source>
</evidence>
<comment type="caution">
    <text evidence="7">The sequence shown here is derived from an EMBL/GenBank/DDBJ whole genome shotgun (WGS) entry which is preliminary data.</text>
</comment>
<comment type="subcellular location">
    <subcellularLocation>
        <location evidence="1">Cell envelope</location>
    </subcellularLocation>
</comment>
<gene>
    <name evidence="7" type="ORF">ACFOOQ_13395</name>
</gene>
<feature type="domain" description="p-hydroxybenzoic acid efflux pump subunit AaeA-like beta-barrel" evidence="6">
    <location>
        <begin position="265"/>
        <end position="355"/>
    </location>
</feature>
<feature type="domain" description="Multidrug resistance protein MdtA-like barrel-sandwich hybrid" evidence="5">
    <location>
        <begin position="70"/>
        <end position="259"/>
    </location>
</feature>
<organism evidence="7 8">
    <name type="scientific">Ferrovibrio xuzhouensis</name>
    <dbReference type="NCBI Taxonomy" id="1576914"/>
    <lineage>
        <taxon>Bacteria</taxon>
        <taxon>Pseudomonadati</taxon>
        <taxon>Pseudomonadota</taxon>
        <taxon>Alphaproteobacteria</taxon>
        <taxon>Rhodospirillales</taxon>
        <taxon>Rhodospirillaceae</taxon>
        <taxon>Ferrovibrio</taxon>
    </lineage>
</organism>
<sequence>MNQINVTALRDNPAQAPAATAAAKPRRRLPVRRILLLAGPLLVLAVAAITYLNGGRYVSTDNAAVQAGKSTISTDVAGNVAEIAVRNNQHVKAGDLLFRLDDEPYRIALEGATAQLGVTRDTIEGGKANYRQKLEAIKQVQTDLDFYQREYQRQNDLFKSRVNAQTQLDQARRNLDATGQKLAAARQDAAAVLASLGGKADAPVEQYAAWQQAKAAVDKAARDLRRTRVLAPMDGIVTQVDSLQPGEYLASQQAAMAIVSDRDIWVEANPKETDLTYVRPGNKATVTIDTYPGREWQGVVDSVSPATGAEFSVLPAQNASGNWVKVVQRVPVRVRLELPADAPPLRTGMSAEVEIDTGHSRSLAGILHSMGGWIGL</sequence>
<reference evidence="8" key="1">
    <citation type="journal article" date="2019" name="Int. J. Syst. Evol. Microbiol.">
        <title>The Global Catalogue of Microorganisms (GCM) 10K type strain sequencing project: providing services to taxonomists for standard genome sequencing and annotation.</title>
        <authorList>
            <consortium name="The Broad Institute Genomics Platform"/>
            <consortium name="The Broad Institute Genome Sequencing Center for Infectious Disease"/>
            <person name="Wu L."/>
            <person name="Ma J."/>
        </authorList>
    </citation>
    <scope>NUCLEOTIDE SEQUENCE [LARGE SCALE GENOMIC DNA]</scope>
    <source>
        <strain evidence="8">KCTC 42182</strain>
    </source>
</reference>
<keyword evidence="4" id="KW-1133">Transmembrane helix</keyword>
<evidence type="ECO:0000313" key="8">
    <source>
        <dbReference type="Proteomes" id="UP001595711"/>
    </source>
</evidence>
<dbReference type="InterPro" id="IPR058625">
    <property type="entry name" value="MdtA-like_BSH"/>
</dbReference>
<keyword evidence="2" id="KW-0175">Coiled coil</keyword>
<dbReference type="Gene3D" id="2.40.50.100">
    <property type="match status" value="1"/>
</dbReference>
<dbReference type="InterPro" id="IPR050739">
    <property type="entry name" value="MFP"/>
</dbReference>
<dbReference type="EMBL" id="JBHRYJ010000002">
    <property type="protein sequence ID" value="MFC3676546.1"/>
    <property type="molecule type" value="Genomic_DNA"/>
</dbReference>
<evidence type="ECO:0000259" key="5">
    <source>
        <dbReference type="Pfam" id="PF25917"/>
    </source>
</evidence>
<dbReference type="Proteomes" id="UP001595711">
    <property type="component" value="Unassembled WGS sequence"/>
</dbReference>